<gene>
    <name evidence="1" type="ORF">Tco_1004139</name>
</gene>
<evidence type="ECO:0000313" key="2">
    <source>
        <dbReference type="Proteomes" id="UP001151760"/>
    </source>
</evidence>
<comment type="caution">
    <text evidence="1">The sequence shown here is derived from an EMBL/GenBank/DDBJ whole genome shotgun (WGS) entry which is preliminary data.</text>
</comment>
<proteinExistence type="predicted"/>
<evidence type="ECO:0000313" key="1">
    <source>
        <dbReference type="EMBL" id="GJT60606.1"/>
    </source>
</evidence>
<reference evidence="1" key="1">
    <citation type="journal article" date="2022" name="Int. J. Mol. Sci.">
        <title>Draft Genome of Tanacetum Coccineum: Genomic Comparison of Closely Related Tanacetum-Family Plants.</title>
        <authorList>
            <person name="Yamashiro T."/>
            <person name="Shiraishi A."/>
            <person name="Nakayama K."/>
            <person name="Satake H."/>
        </authorList>
    </citation>
    <scope>NUCLEOTIDE SEQUENCE</scope>
</reference>
<dbReference type="Proteomes" id="UP001151760">
    <property type="component" value="Unassembled WGS sequence"/>
</dbReference>
<protein>
    <submittedName>
        <fullName evidence="1">Uncharacterized protein</fullName>
    </submittedName>
</protein>
<accession>A0ABQ5FB10</accession>
<sequence length="158" mass="18719">MTITTPRKCLVVSYRCDLRSDLNTSFHLLSCQMNIMYRHLRYGHEGNKVDTCRRYGQNVTARDVKLGMEIAQVKEVKESTYETRNNLSGQSTPEEWANRMNYYKNVETLNDRMLQIERDAKHKDIDIQEVNKMLQQRSPSNWHVLVLETSRKIQCVKY</sequence>
<name>A0ABQ5FB10_9ASTR</name>
<organism evidence="1 2">
    <name type="scientific">Tanacetum coccineum</name>
    <dbReference type="NCBI Taxonomy" id="301880"/>
    <lineage>
        <taxon>Eukaryota</taxon>
        <taxon>Viridiplantae</taxon>
        <taxon>Streptophyta</taxon>
        <taxon>Embryophyta</taxon>
        <taxon>Tracheophyta</taxon>
        <taxon>Spermatophyta</taxon>
        <taxon>Magnoliopsida</taxon>
        <taxon>eudicotyledons</taxon>
        <taxon>Gunneridae</taxon>
        <taxon>Pentapetalae</taxon>
        <taxon>asterids</taxon>
        <taxon>campanulids</taxon>
        <taxon>Asterales</taxon>
        <taxon>Asteraceae</taxon>
        <taxon>Asteroideae</taxon>
        <taxon>Anthemideae</taxon>
        <taxon>Anthemidinae</taxon>
        <taxon>Tanacetum</taxon>
    </lineage>
</organism>
<reference evidence="1" key="2">
    <citation type="submission" date="2022-01" db="EMBL/GenBank/DDBJ databases">
        <authorList>
            <person name="Yamashiro T."/>
            <person name="Shiraishi A."/>
            <person name="Satake H."/>
            <person name="Nakayama K."/>
        </authorList>
    </citation>
    <scope>NUCLEOTIDE SEQUENCE</scope>
</reference>
<dbReference type="EMBL" id="BQNB010017214">
    <property type="protein sequence ID" value="GJT60606.1"/>
    <property type="molecule type" value="Genomic_DNA"/>
</dbReference>
<keyword evidence="2" id="KW-1185">Reference proteome</keyword>